<gene>
    <name evidence="2" type="ORF">BaRGS_00000846</name>
</gene>
<feature type="region of interest" description="Disordered" evidence="1">
    <location>
        <begin position="694"/>
        <end position="715"/>
    </location>
</feature>
<feature type="compositionally biased region" description="Basic and acidic residues" evidence="1">
    <location>
        <begin position="268"/>
        <end position="281"/>
    </location>
</feature>
<dbReference type="EMBL" id="JACVVK020000003">
    <property type="protein sequence ID" value="KAK7507881.1"/>
    <property type="molecule type" value="Genomic_DNA"/>
</dbReference>
<keyword evidence="3" id="KW-1185">Reference proteome</keyword>
<feature type="compositionally biased region" description="Basic and acidic residues" evidence="1">
    <location>
        <begin position="371"/>
        <end position="403"/>
    </location>
</feature>
<dbReference type="AlphaFoldDB" id="A0ABD0M8W4"/>
<feature type="compositionally biased region" description="Acidic residues" evidence="1">
    <location>
        <begin position="468"/>
        <end position="477"/>
    </location>
</feature>
<evidence type="ECO:0000313" key="3">
    <source>
        <dbReference type="Proteomes" id="UP001519460"/>
    </source>
</evidence>
<accession>A0ABD0M8W4</accession>
<proteinExistence type="predicted"/>
<comment type="caution">
    <text evidence="2">The sequence shown here is derived from an EMBL/GenBank/DDBJ whole genome shotgun (WGS) entry which is preliminary data.</text>
</comment>
<evidence type="ECO:0000313" key="2">
    <source>
        <dbReference type="EMBL" id="KAK7507881.1"/>
    </source>
</evidence>
<feature type="region of interest" description="Disordered" evidence="1">
    <location>
        <begin position="1032"/>
        <end position="1051"/>
    </location>
</feature>
<feature type="compositionally biased region" description="Basic and acidic residues" evidence="1">
    <location>
        <begin position="299"/>
        <end position="326"/>
    </location>
</feature>
<feature type="compositionally biased region" description="Basic and acidic residues" evidence="1">
    <location>
        <begin position="413"/>
        <end position="426"/>
    </location>
</feature>
<organism evidence="2 3">
    <name type="scientific">Batillaria attramentaria</name>
    <dbReference type="NCBI Taxonomy" id="370345"/>
    <lineage>
        <taxon>Eukaryota</taxon>
        <taxon>Metazoa</taxon>
        <taxon>Spiralia</taxon>
        <taxon>Lophotrochozoa</taxon>
        <taxon>Mollusca</taxon>
        <taxon>Gastropoda</taxon>
        <taxon>Caenogastropoda</taxon>
        <taxon>Sorbeoconcha</taxon>
        <taxon>Cerithioidea</taxon>
        <taxon>Batillariidae</taxon>
        <taxon>Batillaria</taxon>
    </lineage>
</organism>
<feature type="compositionally biased region" description="Polar residues" evidence="1">
    <location>
        <begin position="328"/>
        <end position="338"/>
    </location>
</feature>
<feature type="compositionally biased region" description="Basic and acidic residues" evidence="1">
    <location>
        <begin position="345"/>
        <end position="364"/>
    </location>
</feature>
<evidence type="ECO:0000256" key="1">
    <source>
        <dbReference type="SAM" id="MobiDB-lite"/>
    </source>
</evidence>
<reference evidence="2 3" key="1">
    <citation type="journal article" date="2023" name="Sci. Data">
        <title>Genome assembly of the Korean intertidal mud-creeper Batillaria attramentaria.</title>
        <authorList>
            <person name="Patra A.K."/>
            <person name="Ho P.T."/>
            <person name="Jun S."/>
            <person name="Lee S.J."/>
            <person name="Kim Y."/>
            <person name="Won Y.J."/>
        </authorList>
    </citation>
    <scope>NUCLEOTIDE SEQUENCE [LARGE SCALE GENOMIC DNA]</scope>
    <source>
        <strain evidence="2">Wonlab-2016</strain>
    </source>
</reference>
<dbReference type="Proteomes" id="UP001519460">
    <property type="component" value="Unassembled WGS sequence"/>
</dbReference>
<sequence length="1069" mass="121389">MTFDIQRKTATSRLSDFEVWKQAIAKLQAKEIDFSGDLDRYQNVFLAYMKLWAEYEMPEEIYCRQPEKPKAKEGKRLTDHDVKPLEYIRKTLKGPEEPEVPAEEEPSLQVTAVHPVQVEVETEEEKELELPAEWKDDVMVAHEAFSKGLIPYDVYMRPLVLLAKLAVVLQHKVANLGNQYHELRLKQLYSEKIHSILKQISTDRMRVQKLFLEAGIRQYAAQFEELEDMELKIKLDQEYYDLLMQLTWAHNAIRDRLASLMEQSKMERIESEPELAEKETADLEVPPVSTVASQQRSVLEPEKKHAVEELEKKKKPEPEEKKEKSTKAKQQWANVSQNIKKKKLVEKFRDQHLAKEHESMEKGARRVSVKKAADEPRKLSKERKELREPRQPSKELETLEEPKRRPKAQTVSEELRKQSKEPRRSAEQLQSLKVRRGSGAVLSKESVTSAERKHQLKKHKGSEVQVQLDDDLEESDTGESTILSSYTSVGIRSSTPLQSQVTSAVDVEDDADIDSGAFLERLQRWVPSPSFSRHGPSVDLTDAVPEVSMRAFSSQFAVAELQPLYEQRAVGQETYMPDSEDLNLYTIGCPSTLFNKSLLKPRSSGGSSIGRTSFDIRTSRGDIVPGQESVETGHFLGMTTPSQAVQGYWQMSDIKNLSVRGWSLEMEASSVRPSIAEQQKPQKELFDMDTDSLHSKDDKEGLIHSPEPPPRTDLLPLRHRISLEPDDISDKTLDILRDDKTRGYKKVDKKRGDKKGAPVLPGVRVKTRPVDLKACGAAIGVPRPERQWVVYKSRWDVSPPGTDPRKSTHSACREVADVRKYSMAGGSVATDGSVKIHLSKKELAKLVSPKQALEATHEPRHQPLGKVAKMVSPRQALEATHKPLHQPLGKVHPLDMDRTFNALVFKNCLGNCLENLPKAAALTKSEIQDTRSRIKQQLQRHSRGSKILTETDTSFDQESTTYDMEEEAVEFLEPEHQVRNEAVTSVCKWVCENEVEMEKRRNNVCTPLPKISKETTVRAAFNRLLPLPGSMMKSKRKQQVKVGSRRTSSAPMVSGPDVSILFSFQNSIQ</sequence>
<protein>
    <submittedName>
        <fullName evidence="2">Uncharacterized protein</fullName>
    </submittedName>
</protein>
<name>A0ABD0M8W4_9CAEN</name>
<feature type="region of interest" description="Disordered" evidence="1">
    <location>
        <begin position="268"/>
        <end position="478"/>
    </location>
</feature>